<evidence type="ECO:0000313" key="1">
    <source>
        <dbReference type="EMBL" id="KAL1408038.1"/>
    </source>
</evidence>
<accession>A0ABR3PZY5</accession>
<evidence type="ECO:0008006" key="3">
    <source>
        <dbReference type="Google" id="ProtNLM"/>
    </source>
</evidence>
<proteinExistence type="predicted"/>
<dbReference type="Proteomes" id="UP001565368">
    <property type="component" value="Unassembled WGS sequence"/>
</dbReference>
<sequence length="422" mass="47391">MTMSHTRTAAAGAVTPADIIINAPHIVERILAHATNSTLTTCLRVNRELHEAAGNVLYHTVRVDRFNLAGFFLGAFGGTGTSDGEDEDTGGPEQTEYALPPQKTLRPGFKSSLLGNVRILSLGAHHACVCSLYGPHAAALFPHLDTLRIVPAPKSNHTLQPLCDGRTECALFATAAPRRLVLRNLDGGDPRHSGWPLRLFSYDNPLPYEEMIWVLPTIGVRYYNGGLSLGATWHRAARYTFLFHASWELWHRQQHLAAHFDVVENKICPLKPVDIVEIVSSPFECDVRKRTAIGFEKVQFIDYDEDEDDEIVKLFKRHFPDAHPTSDRLRQFVQDGLCTRELEKFVLRFFPDSDLVYLLDPSSRHSEHITFHTLEEYGTFEPTKRAAVLDDGLPPAFDMALHPDPDLNENLFTIDTNSRSSF</sequence>
<organism evidence="1 2">
    <name type="scientific">Vanrija albida</name>
    <dbReference type="NCBI Taxonomy" id="181172"/>
    <lineage>
        <taxon>Eukaryota</taxon>
        <taxon>Fungi</taxon>
        <taxon>Dikarya</taxon>
        <taxon>Basidiomycota</taxon>
        <taxon>Agaricomycotina</taxon>
        <taxon>Tremellomycetes</taxon>
        <taxon>Trichosporonales</taxon>
        <taxon>Trichosporonaceae</taxon>
        <taxon>Vanrija</taxon>
    </lineage>
</organism>
<evidence type="ECO:0000313" key="2">
    <source>
        <dbReference type="Proteomes" id="UP001565368"/>
    </source>
</evidence>
<reference evidence="1 2" key="1">
    <citation type="submission" date="2023-08" db="EMBL/GenBank/DDBJ databases">
        <title>Annotated Genome Sequence of Vanrija albida AlHP1.</title>
        <authorList>
            <person name="Herzog R."/>
        </authorList>
    </citation>
    <scope>NUCLEOTIDE SEQUENCE [LARGE SCALE GENOMIC DNA]</scope>
    <source>
        <strain evidence="1 2">AlHP1</strain>
    </source>
</reference>
<name>A0ABR3PZY5_9TREE</name>
<keyword evidence="2" id="KW-1185">Reference proteome</keyword>
<comment type="caution">
    <text evidence="1">The sequence shown here is derived from an EMBL/GenBank/DDBJ whole genome shotgun (WGS) entry which is preliminary data.</text>
</comment>
<gene>
    <name evidence="1" type="ORF">Q8F55_004835</name>
</gene>
<protein>
    <recommendedName>
        <fullName evidence="3">F-box domain-containing protein</fullName>
    </recommendedName>
</protein>
<dbReference type="EMBL" id="JBBXJM010000004">
    <property type="protein sequence ID" value="KAL1408038.1"/>
    <property type="molecule type" value="Genomic_DNA"/>
</dbReference>
<dbReference type="GeneID" id="95985878"/>
<dbReference type="RefSeq" id="XP_069207982.1">
    <property type="nucleotide sequence ID" value="XM_069353340.1"/>
</dbReference>